<organism evidence="1 2">
    <name type="scientific">Paramecium sonneborni</name>
    <dbReference type="NCBI Taxonomy" id="65129"/>
    <lineage>
        <taxon>Eukaryota</taxon>
        <taxon>Sar</taxon>
        <taxon>Alveolata</taxon>
        <taxon>Ciliophora</taxon>
        <taxon>Intramacronucleata</taxon>
        <taxon>Oligohymenophorea</taxon>
        <taxon>Peniculida</taxon>
        <taxon>Parameciidae</taxon>
        <taxon>Paramecium</taxon>
    </lineage>
</organism>
<sequence>MFNEFTSLINQTSALIPKKNIAKVYKHNQLRQMNIFQNNLSTSSIQYSMFQTNFGTKEYQIVPQESSDSESIIQSPSLYPSLHLVASRFLLSIQYSQIPCSTVLKDGFKSKLIVKNLDNNVDMFKVQEFVDKLPIKGFIQEFKLIFYQSNPCILFYLKTDQPLIIANQFVSKSNSKTAKSIFGYKFNCAQLTEIQKEFAAIIIRGLEDNLNANQIERIICYTLNMDHKECILESSKKIIKIEDVGCMVFVLKDLEYCERVVASLNGTNLNGLQKNKILVNVHPESVKFRKVDLESSIQKGLLQKQKKNH</sequence>
<evidence type="ECO:0000313" key="1">
    <source>
        <dbReference type="EMBL" id="CAD8115074.1"/>
    </source>
</evidence>
<gene>
    <name evidence="1" type="ORF">PSON_ATCC_30995.1.T1070127</name>
</gene>
<protein>
    <submittedName>
        <fullName evidence="1">Uncharacterized protein</fullName>
    </submittedName>
</protein>
<proteinExistence type="predicted"/>
<dbReference type="OrthoDB" id="293243at2759"/>
<name>A0A8S1QIL8_9CILI</name>
<dbReference type="EMBL" id="CAJJDN010000107">
    <property type="protein sequence ID" value="CAD8115074.1"/>
    <property type="molecule type" value="Genomic_DNA"/>
</dbReference>
<keyword evidence="2" id="KW-1185">Reference proteome</keyword>
<dbReference type="AlphaFoldDB" id="A0A8S1QIL8"/>
<evidence type="ECO:0000313" key="2">
    <source>
        <dbReference type="Proteomes" id="UP000692954"/>
    </source>
</evidence>
<dbReference type="Proteomes" id="UP000692954">
    <property type="component" value="Unassembled WGS sequence"/>
</dbReference>
<reference evidence="1" key="1">
    <citation type="submission" date="2021-01" db="EMBL/GenBank/DDBJ databases">
        <authorList>
            <consortium name="Genoscope - CEA"/>
            <person name="William W."/>
        </authorList>
    </citation>
    <scope>NUCLEOTIDE SEQUENCE</scope>
</reference>
<comment type="caution">
    <text evidence="1">The sequence shown here is derived from an EMBL/GenBank/DDBJ whole genome shotgun (WGS) entry which is preliminary data.</text>
</comment>
<accession>A0A8S1QIL8</accession>